<organism evidence="2">
    <name type="scientific">hydrothermal vent metagenome</name>
    <dbReference type="NCBI Taxonomy" id="652676"/>
    <lineage>
        <taxon>unclassified sequences</taxon>
        <taxon>metagenomes</taxon>
        <taxon>ecological metagenomes</taxon>
    </lineage>
</organism>
<dbReference type="AlphaFoldDB" id="A0A3B0UL46"/>
<proteinExistence type="predicted"/>
<evidence type="ECO:0000313" key="2">
    <source>
        <dbReference type="EMBL" id="VAW31478.1"/>
    </source>
</evidence>
<sequence>MKKDRQKVVDRNFWTLIRRNVDKDLFYPCSTVLVSPNAFSLLALAFLLLGKSGKDVDIIGNSIMLLIGR</sequence>
<gene>
    <name evidence="2" type="ORF">MNBD_CHLOROFLEXI01-1268</name>
</gene>
<keyword evidence="1" id="KW-0812">Transmembrane</keyword>
<protein>
    <submittedName>
        <fullName evidence="2">Uncharacterized protein</fullName>
    </submittedName>
</protein>
<feature type="transmembrane region" description="Helical" evidence="1">
    <location>
        <begin position="25"/>
        <end position="49"/>
    </location>
</feature>
<dbReference type="EMBL" id="UOEU01000228">
    <property type="protein sequence ID" value="VAW31478.1"/>
    <property type="molecule type" value="Genomic_DNA"/>
</dbReference>
<evidence type="ECO:0000256" key="1">
    <source>
        <dbReference type="SAM" id="Phobius"/>
    </source>
</evidence>
<name>A0A3B0UL46_9ZZZZ</name>
<keyword evidence="1" id="KW-1133">Transmembrane helix</keyword>
<accession>A0A3B0UL46</accession>
<keyword evidence="1" id="KW-0472">Membrane</keyword>
<reference evidence="2" key="1">
    <citation type="submission" date="2018-06" db="EMBL/GenBank/DDBJ databases">
        <authorList>
            <person name="Zhirakovskaya E."/>
        </authorList>
    </citation>
    <scope>NUCLEOTIDE SEQUENCE</scope>
</reference>